<dbReference type="RefSeq" id="WP_171088628.1">
    <property type="nucleotide sequence ID" value="NZ_JABAIV010000017.1"/>
</dbReference>
<organism evidence="15 16">
    <name type="scientific">Telluria aromaticivorans</name>
    <dbReference type="NCBI Taxonomy" id="2725995"/>
    <lineage>
        <taxon>Bacteria</taxon>
        <taxon>Pseudomonadati</taxon>
        <taxon>Pseudomonadota</taxon>
        <taxon>Betaproteobacteria</taxon>
        <taxon>Burkholderiales</taxon>
        <taxon>Oxalobacteraceae</taxon>
        <taxon>Telluria group</taxon>
        <taxon>Telluria</taxon>
    </lineage>
</organism>
<evidence type="ECO:0000259" key="13">
    <source>
        <dbReference type="Pfam" id="PF00593"/>
    </source>
</evidence>
<dbReference type="PROSITE" id="PS52016">
    <property type="entry name" value="TONB_DEPENDENT_REC_3"/>
    <property type="match status" value="1"/>
</dbReference>
<evidence type="ECO:0000256" key="1">
    <source>
        <dbReference type="ARBA" id="ARBA00004571"/>
    </source>
</evidence>
<keyword evidence="3 10" id="KW-0813">Transport</keyword>
<keyword evidence="7 10" id="KW-0472">Membrane</keyword>
<evidence type="ECO:0000256" key="7">
    <source>
        <dbReference type="ARBA" id="ARBA00023136"/>
    </source>
</evidence>
<dbReference type="GO" id="GO:0015344">
    <property type="term" value="F:siderophore uptake transmembrane transporter activity"/>
    <property type="evidence" value="ECO:0007669"/>
    <property type="project" value="TreeGrafter"/>
</dbReference>
<dbReference type="InterPro" id="IPR037066">
    <property type="entry name" value="Plug_dom_sf"/>
</dbReference>
<dbReference type="InterPro" id="IPR039426">
    <property type="entry name" value="TonB-dep_rcpt-like"/>
</dbReference>
<dbReference type="InterPro" id="IPR000531">
    <property type="entry name" value="Beta-barrel_TonB"/>
</dbReference>
<dbReference type="PANTHER" id="PTHR30069:SF40">
    <property type="entry name" value="TONB-DEPENDENT RECEPTOR NMB0964-RELATED"/>
    <property type="match status" value="1"/>
</dbReference>
<evidence type="ECO:0000256" key="11">
    <source>
        <dbReference type="RuleBase" id="RU003357"/>
    </source>
</evidence>
<evidence type="ECO:0000256" key="10">
    <source>
        <dbReference type="PROSITE-ProRule" id="PRU01360"/>
    </source>
</evidence>
<evidence type="ECO:0000256" key="4">
    <source>
        <dbReference type="ARBA" id="ARBA00022452"/>
    </source>
</evidence>
<evidence type="ECO:0000313" key="15">
    <source>
        <dbReference type="EMBL" id="NNG25841.1"/>
    </source>
</evidence>
<proteinExistence type="inferred from homology"/>
<protein>
    <submittedName>
        <fullName evidence="15">TonB-dependent receptor</fullName>
    </submittedName>
</protein>
<feature type="chain" id="PRO_5030956488" evidence="12">
    <location>
        <begin position="26"/>
        <end position="691"/>
    </location>
</feature>
<dbReference type="InterPro" id="IPR012910">
    <property type="entry name" value="Plug_dom"/>
</dbReference>
<dbReference type="EMBL" id="JABAIV010000017">
    <property type="protein sequence ID" value="NNG25841.1"/>
    <property type="molecule type" value="Genomic_DNA"/>
</dbReference>
<keyword evidence="9 10" id="KW-0998">Cell outer membrane</keyword>
<evidence type="ECO:0000256" key="3">
    <source>
        <dbReference type="ARBA" id="ARBA00022448"/>
    </source>
</evidence>
<evidence type="ECO:0000256" key="9">
    <source>
        <dbReference type="ARBA" id="ARBA00023237"/>
    </source>
</evidence>
<evidence type="ECO:0000256" key="5">
    <source>
        <dbReference type="ARBA" id="ARBA00022692"/>
    </source>
</evidence>
<feature type="domain" description="TonB-dependent receptor-like beta-barrel" evidence="13">
    <location>
        <begin position="335"/>
        <end position="660"/>
    </location>
</feature>
<evidence type="ECO:0000259" key="14">
    <source>
        <dbReference type="Pfam" id="PF07715"/>
    </source>
</evidence>
<keyword evidence="5 10" id="KW-0812">Transmembrane</keyword>
<dbReference type="Gene3D" id="2.40.170.20">
    <property type="entry name" value="TonB-dependent receptor, beta-barrel domain"/>
    <property type="match status" value="1"/>
</dbReference>
<dbReference type="Pfam" id="PF07715">
    <property type="entry name" value="Plug"/>
    <property type="match status" value="1"/>
</dbReference>
<sequence length="691" mass="74831">MSPTLHRTPLALAILFAFNAPLAQAQASRVHADPDSVPTVVISASALGLLGDDMITPVTSLSGGELVRARESTLGETLNNQPGITSSHFGAGASRPVIRGMDGPRVKILSDGAEIQDASTISPDHAVAFEPVLAERIEVLRGPSALAYGGGAVGGVVNILDRKIPTAMPAKPVEGSMELRANSVAREKTGAFELTGGAGNVAIHAEGVKRDAGEYRVGKGWPDGDRVHGSFKDSETGSVGLSWVGERGYLGAAYTKERTEYGIPGHNHEFGSCHPHGDHLHCGGHGHEEEGEEHDHEHEHGDEAVPVVKLDSDRWDVRGELRNPMAGITKARLRASFTDYRHDELEEGVVATSFNNKAHDLRVELEHAPVKGLRGVIGLQTTRRDFRTDGEEAYVPPSVTKKHAVFATEEYKLGDWRFEAGARHEWQDVAVDSATQRDTKAHGTSVALGAVWKFAPSYSLRAGLSRSHRLPTAEELYADGVHLATATYEIGNADLGKETSNNLDVTLRKFEGNTTYSLSAFHNRVANYIYASTLDNHEGFQLVEYAQRDAVFTGLEGELRHKFSGSLEGTLFGDLVRARFDEGQGARNLPRIPAHRIGARLNAHWQAWHGMVELVRVGKQDRVAEFEGATGGYKLLNLGTHYTTRIGGIPAQLYARINNVTDELAFSHTSFIKSAAPLPGRNLTAGLRLIF</sequence>
<dbReference type="Gene3D" id="2.170.130.10">
    <property type="entry name" value="TonB-dependent receptor, plug domain"/>
    <property type="match status" value="1"/>
</dbReference>
<feature type="domain" description="TonB-dependent receptor plug" evidence="14">
    <location>
        <begin position="55"/>
        <end position="156"/>
    </location>
</feature>
<comment type="subcellular location">
    <subcellularLocation>
        <location evidence="1 10">Cell outer membrane</location>
        <topology evidence="1 10">Multi-pass membrane protein</topology>
    </subcellularLocation>
</comment>
<keyword evidence="12" id="KW-0732">Signal</keyword>
<name>A0A7Y2P2N8_9BURK</name>
<comment type="similarity">
    <text evidence="2 10 11">Belongs to the TonB-dependent receptor family.</text>
</comment>
<evidence type="ECO:0000256" key="8">
    <source>
        <dbReference type="ARBA" id="ARBA00023170"/>
    </source>
</evidence>
<evidence type="ECO:0000256" key="12">
    <source>
        <dbReference type="SAM" id="SignalP"/>
    </source>
</evidence>
<keyword evidence="4 10" id="KW-1134">Transmembrane beta strand</keyword>
<dbReference type="Proteomes" id="UP000533905">
    <property type="component" value="Unassembled WGS sequence"/>
</dbReference>
<dbReference type="GO" id="GO:0044718">
    <property type="term" value="P:siderophore transmembrane transport"/>
    <property type="evidence" value="ECO:0007669"/>
    <property type="project" value="TreeGrafter"/>
</dbReference>
<gene>
    <name evidence="15" type="ORF">HGB41_22930</name>
</gene>
<evidence type="ECO:0000256" key="2">
    <source>
        <dbReference type="ARBA" id="ARBA00009810"/>
    </source>
</evidence>
<dbReference type="InterPro" id="IPR036942">
    <property type="entry name" value="Beta-barrel_TonB_sf"/>
</dbReference>
<accession>A0A7Y2P2N8</accession>
<dbReference type="GO" id="GO:0009279">
    <property type="term" value="C:cell outer membrane"/>
    <property type="evidence" value="ECO:0007669"/>
    <property type="project" value="UniProtKB-SubCell"/>
</dbReference>
<comment type="caution">
    <text evidence="15">The sequence shown here is derived from an EMBL/GenBank/DDBJ whole genome shotgun (WGS) entry which is preliminary data.</text>
</comment>
<evidence type="ECO:0000313" key="16">
    <source>
        <dbReference type="Proteomes" id="UP000533905"/>
    </source>
</evidence>
<feature type="signal peptide" evidence="12">
    <location>
        <begin position="1"/>
        <end position="25"/>
    </location>
</feature>
<dbReference type="SUPFAM" id="SSF56935">
    <property type="entry name" value="Porins"/>
    <property type="match status" value="1"/>
</dbReference>
<dbReference type="Pfam" id="PF00593">
    <property type="entry name" value="TonB_dep_Rec_b-barrel"/>
    <property type="match status" value="1"/>
</dbReference>
<dbReference type="AlphaFoldDB" id="A0A7Y2P2N8"/>
<evidence type="ECO:0000256" key="6">
    <source>
        <dbReference type="ARBA" id="ARBA00023077"/>
    </source>
</evidence>
<keyword evidence="6 11" id="KW-0798">TonB box</keyword>
<dbReference type="PANTHER" id="PTHR30069">
    <property type="entry name" value="TONB-DEPENDENT OUTER MEMBRANE RECEPTOR"/>
    <property type="match status" value="1"/>
</dbReference>
<reference evidence="15 16" key="1">
    <citation type="submission" date="2020-04" db="EMBL/GenBank/DDBJ databases">
        <title>Massilia sp. nov., a cold adapted bacteria isolated from Arctic soil.</title>
        <authorList>
            <person name="Son J."/>
            <person name="Ka J.-O."/>
        </authorList>
    </citation>
    <scope>NUCLEOTIDE SEQUENCE [LARGE SCALE GENOMIC DNA]</scope>
    <source>
        <strain evidence="15 16">ML15P13</strain>
    </source>
</reference>
<keyword evidence="8 15" id="KW-0675">Receptor</keyword>
<keyword evidence="16" id="KW-1185">Reference proteome</keyword>